<accession>A0A7X0SNC6</accession>
<evidence type="ECO:0000313" key="2">
    <source>
        <dbReference type="Proteomes" id="UP000564644"/>
    </source>
</evidence>
<comment type="caution">
    <text evidence="1">The sequence shown here is derived from an EMBL/GenBank/DDBJ whole genome shotgun (WGS) entry which is preliminary data.</text>
</comment>
<dbReference type="EMBL" id="JACJVO010000016">
    <property type="protein sequence ID" value="MBB6731895.1"/>
    <property type="molecule type" value="Genomic_DNA"/>
</dbReference>
<name>A0A7X0SNC6_9BACL</name>
<dbReference type="Proteomes" id="UP000564644">
    <property type="component" value="Unassembled WGS sequence"/>
</dbReference>
<reference evidence="1 2" key="1">
    <citation type="submission" date="2020-08" db="EMBL/GenBank/DDBJ databases">
        <title>Cohnella phylogeny.</title>
        <authorList>
            <person name="Dunlap C."/>
        </authorList>
    </citation>
    <scope>NUCLEOTIDE SEQUENCE [LARGE SCALE GENOMIC DNA]</scope>
    <source>
        <strain evidence="1 2">CBP 2801</strain>
    </source>
</reference>
<gene>
    <name evidence="1" type="ORF">H7C18_13320</name>
</gene>
<sequence length="56" mass="6313">MDGIAVEKKLVITYDVVSGVFTVENNDDMAYGEILAALEYTKFLTLKDWLKGEELL</sequence>
<dbReference type="AlphaFoldDB" id="A0A7X0SNC6"/>
<keyword evidence="2" id="KW-1185">Reference proteome</keyword>
<protein>
    <submittedName>
        <fullName evidence="1">Uncharacterized protein</fullName>
    </submittedName>
</protein>
<evidence type="ECO:0000313" key="1">
    <source>
        <dbReference type="EMBL" id="MBB6731895.1"/>
    </source>
</evidence>
<organism evidence="1 2">
    <name type="scientific">Cohnella zeiphila</name>
    <dbReference type="NCBI Taxonomy" id="2761120"/>
    <lineage>
        <taxon>Bacteria</taxon>
        <taxon>Bacillati</taxon>
        <taxon>Bacillota</taxon>
        <taxon>Bacilli</taxon>
        <taxon>Bacillales</taxon>
        <taxon>Paenibacillaceae</taxon>
        <taxon>Cohnella</taxon>
    </lineage>
</organism>
<dbReference type="RefSeq" id="WP_185129568.1">
    <property type="nucleotide sequence ID" value="NZ_JACJVO010000016.1"/>
</dbReference>
<proteinExistence type="predicted"/>